<evidence type="ECO:0000313" key="3">
    <source>
        <dbReference type="Proteomes" id="UP001333110"/>
    </source>
</evidence>
<keyword evidence="3" id="KW-1185">Reference proteome</keyword>
<feature type="region of interest" description="Disordered" evidence="1">
    <location>
        <begin position="1"/>
        <end position="38"/>
    </location>
</feature>
<gene>
    <name evidence="2" type="ORF">QYF61_011610</name>
</gene>
<evidence type="ECO:0000256" key="1">
    <source>
        <dbReference type="SAM" id="MobiDB-lite"/>
    </source>
</evidence>
<organism evidence="2 3">
    <name type="scientific">Mycteria americana</name>
    <name type="common">Wood stork</name>
    <dbReference type="NCBI Taxonomy" id="33587"/>
    <lineage>
        <taxon>Eukaryota</taxon>
        <taxon>Metazoa</taxon>
        <taxon>Chordata</taxon>
        <taxon>Craniata</taxon>
        <taxon>Vertebrata</taxon>
        <taxon>Euteleostomi</taxon>
        <taxon>Archelosauria</taxon>
        <taxon>Archosauria</taxon>
        <taxon>Dinosauria</taxon>
        <taxon>Saurischia</taxon>
        <taxon>Theropoda</taxon>
        <taxon>Coelurosauria</taxon>
        <taxon>Aves</taxon>
        <taxon>Neognathae</taxon>
        <taxon>Neoaves</taxon>
        <taxon>Aequornithes</taxon>
        <taxon>Ciconiiformes</taxon>
        <taxon>Ciconiidae</taxon>
        <taxon>Mycteria</taxon>
    </lineage>
</organism>
<evidence type="ECO:0000313" key="2">
    <source>
        <dbReference type="EMBL" id="KAK4826802.1"/>
    </source>
</evidence>
<feature type="compositionally biased region" description="Polar residues" evidence="1">
    <location>
        <begin position="22"/>
        <end position="38"/>
    </location>
</feature>
<sequence length="472" mass="52279">MPDKAPEGPPDVSGQQPGEAETGTQQKPRSQSTCQPNGAGQILTQNSCSHGLTPPFLGCFSGEYHMSKQQSQPMAQSTMTGQSMRLLCPSIPGADGHLLRIMDVVANCLESTSAEDNPGEQQGIQESARCPCGNDTNHTVGCMSRNAAGRMRKGIYPLCLALARPQLGTGSSLGLPVQDSDGWQCVQWRPPRWLGLEHRTSEQRPQADLLSKEKVKGDLTVFCDFLMGWCREGGTRPSQRDVLEGQEAFWGRRKDRALQRSLPTSMTVILSYDFMSMERASCSFGEHGETENILSHAGLVQHRMQTLNNLEGTSARGPASWPAALPRAIQGLQVGTCLWTSMNEGLRDSRRNIRSTKMIRGLALLSCEERLRELGLFSLEKRRLWGDLLVAFQYLKGAGKKDGDRVFSRTCSDRTRGNGFKLKEGRFRLEIKKKFFTMRVVKPWPRLPREVVDAPSLETSKVRLDGALSNLI</sequence>
<name>A0AAN7S390_MYCAM</name>
<protein>
    <submittedName>
        <fullName evidence="2">Uncharacterized protein</fullName>
    </submittedName>
</protein>
<reference evidence="2 3" key="1">
    <citation type="journal article" date="2023" name="J. Hered.">
        <title>Chromosome-level genome of the wood stork (Mycteria americana) provides insight into avian chromosome evolution.</title>
        <authorList>
            <person name="Flamio R. Jr."/>
            <person name="Ramstad K.M."/>
        </authorList>
    </citation>
    <scope>NUCLEOTIDE SEQUENCE [LARGE SCALE GENOMIC DNA]</scope>
    <source>
        <strain evidence="2">JAX WOST 10</strain>
    </source>
</reference>
<dbReference type="Proteomes" id="UP001333110">
    <property type="component" value="Unassembled WGS sequence"/>
</dbReference>
<accession>A0AAN7S390</accession>
<dbReference type="EMBL" id="JAUNZN010000002">
    <property type="protein sequence ID" value="KAK4826802.1"/>
    <property type="molecule type" value="Genomic_DNA"/>
</dbReference>
<proteinExistence type="predicted"/>
<dbReference type="AlphaFoldDB" id="A0AAN7S390"/>
<comment type="caution">
    <text evidence="2">The sequence shown here is derived from an EMBL/GenBank/DDBJ whole genome shotgun (WGS) entry which is preliminary data.</text>
</comment>